<dbReference type="GO" id="GO:0016887">
    <property type="term" value="F:ATP hydrolysis activity"/>
    <property type="evidence" value="ECO:0007669"/>
    <property type="project" value="InterPro"/>
</dbReference>
<dbReference type="SUPFAM" id="SSF52540">
    <property type="entry name" value="P-loop containing nucleoside triphosphate hydrolases"/>
    <property type="match status" value="1"/>
</dbReference>
<keyword evidence="3" id="KW-1133">Transmembrane helix</keyword>
<dbReference type="Pfam" id="PF02405">
    <property type="entry name" value="MlaE"/>
    <property type="match status" value="1"/>
</dbReference>
<evidence type="ECO:0000256" key="1">
    <source>
        <dbReference type="ARBA" id="ARBA00022741"/>
    </source>
</evidence>
<dbReference type="PROSITE" id="PS50893">
    <property type="entry name" value="ABC_TRANSPORTER_2"/>
    <property type="match status" value="1"/>
</dbReference>
<dbReference type="InterPro" id="IPR003439">
    <property type="entry name" value="ABC_transporter-like_ATP-bd"/>
</dbReference>
<dbReference type="InterPro" id="IPR027417">
    <property type="entry name" value="P-loop_NTPase"/>
</dbReference>
<dbReference type="InterPro" id="IPR015854">
    <property type="entry name" value="ABC_transpr_LolD-like"/>
</dbReference>
<dbReference type="GO" id="GO:0043190">
    <property type="term" value="C:ATP-binding cassette (ABC) transporter complex"/>
    <property type="evidence" value="ECO:0007669"/>
    <property type="project" value="InterPro"/>
</dbReference>
<feature type="transmembrane region" description="Helical" evidence="3">
    <location>
        <begin position="302"/>
        <end position="327"/>
    </location>
</feature>
<reference evidence="5 6" key="1">
    <citation type="journal article" date="2014" name="Nature">
        <title>An environmental bacterial taxon with a large and distinct metabolic repertoire.</title>
        <authorList>
            <person name="Wilson M.C."/>
            <person name="Mori T."/>
            <person name="Ruckert C."/>
            <person name="Uria A.R."/>
            <person name="Helf M.J."/>
            <person name="Takada K."/>
            <person name="Gernert C."/>
            <person name="Steffens U.A."/>
            <person name="Heycke N."/>
            <person name="Schmitt S."/>
            <person name="Rinke C."/>
            <person name="Helfrich E.J."/>
            <person name="Brachmann A.O."/>
            <person name="Gurgui C."/>
            <person name="Wakimoto T."/>
            <person name="Kracht M."/>
            <person name="Crusemann M."/>
            <person name="Hentschel U."/>
            <person name="Abe I."/>
            <person name="Matsunaga S."/>
            <person name="Kalinowski J."/>
            <person name="Takeyama H."/>
            <person name="Piel J."/>
        </authorList>
    </citation>
    <scope>NUCLEOTIDE SEQUENCE [LARGE SCALE GENOMIC DNA]</scope>
    <source>
        <strain evidence="6">TSY1</strain>
    </source>
</reference>
<evidence type="ECO:0000313" key="5">
    <source>
        <dbReference type="EMBL" id="ETW94937.1"/>
    </source>
</evidence>
<comment type="caution">
    <text evidence="5">The sequence shown here is derived from an EMBL/GenBank/DDBJ whole genome shotgun (WGS) entry which is preliminary data.</text>
</comment>
<feature type="transmembrane region" description="Helical" evidence="3">
    <location>
        <begin position="255"/>
        <end position="282"/>
    </location>
</feature>
<keyword evidence="6" id="KW-1185">Reference proteome</keyword>
<dbReference type="Pfam" id="PF00005">
    <property type="entry name" value="ABC_tran"/>
    <property type="match status" value="1"/>
</dbReference>
<keyword evidence="3" id="KW-0472">Membrane</keyword>
<keyword evidence="2" id="KW-0067">ATP-binding</keyword>
<feature type="domain" description="ABC transporter" evidence="4">
    <location>
        <begin position="1"/>
        <end position="191"/>
    </location>
</feature>
<gene>
    <name evidence="5" type="ORF">ETSY1_32710</name>
</gene>
<dbReference type="InterPro" id="IPR003593">
    <property type="entry name" value="AAA+_ATPase"/>
</dbReference>
<dbReference type="Proteomes" id="UP000019141">
    <property type="component" value="Unassembled WGS sequence"/>
</dbReference>
<sequence length="463" mass="49869">MTVLMGPSGVGKSILADVMFGLQPSPRDNQLNVSGYLGSAAADGALVFQSGGGLPHLKVSENLHLVRPNQGAIDQILKDFHLDPRQPAPTLSGGQNRQLATARALLAERSLLWLDEPAAGLDVSKVDELCRQLQAHASQHHIAVVVTTHRAEFAVAVADQLFFLGFGGKLAVVDPPRSAHATQSPRWQVGQAEALEARLRTLINPQYQPPAAVSSRRRHPLDLWGWIERLLTGLYSSLVLLGWREREARRTFGHAFYLAAIASGFFAPFIGLIFGAIFLLIFEISFAFISTGRILVEFGPTIVLRLSPGFAVILVAASSGSTLSSWIGQMTASRQLDALKVLGVRVNTRIVGPAWIGMALAGVLGTLTFALALTAVFMAYLWFSGDGSMMALLQRFTLRNTSFALAKTTLFGMLIASVIVTCAVESKRDASEVASAVTRGTIRASIAVMLLELMILSVQFLTQ</sequence>
<evidence type="ECO:0000313" key="6">
    <source>
        <dbReference type="Proteomes" id="UP000019141"/>
    </source>
</evidence>
<dbReference type="InterPro" id="IPR030802">
    <property type="entry name" value="Permease_MalE"/>
</dbReference>
<feature type="transmembrane region" description="Helical" evidence="3">
    <location>
        <begin position="355"/>
        <end position="383"/>
    </location>
</feature>
<dbReference type="EMBL" id="AZHW01000982">
    <property type="protein sequence ID" value="ETW94937.1"/>
    <property type="molecule type" value="Genomic_DNA"/>
</dbReference>
<protein>
    <recommendedName>
        <fullName evidence="4">ABC transporter domain-containing protein</fullName>
    </recommendedName>
</protein>
<dbReference type="PANTHER" id="PTHR24220">
    <property type="entry name" value="IMPORT ATP-BINDING PROTEIN"/>
    <property type="match status" value="1"/>
</dbReference>
<evidence type="ECO:0000256" key="2">
    <source>
        <dbReference type="ARBA" id="ARBA00022840"/>
    </source>
</evidence>
<keyword evidence="1" id="KW-0547">Nucleotide-binding</keyword>
<evidence type="ECO:0000256" key="3">
    <source>
        <dbReference type="SAM" id="Phobius"/>
    </source>
</evidence>
<proteinExistence type="predicted"/>
<dbReference type="GO" id="GO:0022857">
    <property type="term" value="F:transmembrane transporter activity"/>
    <property type="evidence" value="ECO:0007669"/>
    <property type="project" value="TreeGrafter"/>
</dbReference>
<name>W4LAA6_ENTF1</name>
<dbReference type="AlphaFoldDB" id="W4LAA6"/>
<dbReference type="GO" id="GO:0005524">
    <property type="term" value="F:ATP binding"/>
    <property type="evidence" value="ECO:0007669"/>
    <property type="project" value="UniProtKB-KW"/>
</dbReference>
<dbReference type="SMART" id="SM00382">
    <property type="entry name" value="AAA"/>
    <property type="match status" value="1"/>
</dbReference>
<accession>W4LAA6</accession>
<dbReference type="HOGENOM" id="CLU_544786_0_0_7"/>
<dbReference type="Gene3D" id="3.40.50.300">
    <property type="entry name" value="P-loop containing nucleotide triphosphate hydrolases"/>
    <property type="match status" value="1"/>
</dbReference>
<evidence type="ECO:0000259" key="4">
    <source>
        <dbReference type="PROSITE" id="PS50893"/>
    </source>
</evidence>
<feature type="transmembrane region" description="Helical" evidence="3">
    <location>
        <begin position="403"/>
        <end position="424"/>
    </location>
</feature>
<organism evidence="5 6">
    <name type="scientific">Entotheonella factor</name>
    <dbReference type="NCBI Taxonomy" id="1429438"/>
    <lineage>
        <taxon>Bacteria</taxon>
        <taxon>Pseudomonadati</taxon>
        <taxon>Nitrospinota/Tectimicrobiota group</taxon>
        <taxon>Candidatus Tectimicrobiota</taxon>
        <taxon>Candidatus Entotheonellia</taxon>
        <taxon>Candidatus Entotheonellales</taxon>
        <taxon>Candidatus Entotheonellaceae</taxon>
        <taxon>Candidatus Entotheonella</taxon>
    </lineage>
</organism>
<keyword evidence="3" id="KW-0812">Transmembrane</keyword>
<feature type="transmembrane region" description="Helical" evidence="3">
    <location>
        <begin position="444"/>
        <end position="462"/>
    </location>
</feature>